<comment type="caution">
    <text evidence="1">The sequence shown here is derived from an EMBL/GenBank/DDBJ whole genome shotgun (WGS) entry which is preliminary data.</text>
</comment>
<gene>
    <name evidence="1" type="ORF">COV57_00825</name>
</gene>
<reference evidence="1 2" key="1">
    <citation type="submission" date="2017-09" db="EMBL/GenBank/DDBJ databases">
        <title>Depth-based differentiation of microbial function through sediment-hosted aquifers and enrichment of novel symbionts in the deep terrestrial subsurface.</title>
        <authorList>
            <person name="Probst A.J."/>
            <person name="Ladd B."/>
            <person name="Jarett J.K."/>
            <person name="Geller-Mcgrath D.E."/>
            <person name="Sieber C.M."/>
            <person name="Emerson J.B."/>
            <person name="Anantharaman K."/>
            <person name="Thomas B.C."/>
            <person name="Malmstrom R."/>
            <person name="Stieglmeier M."/>
            <person name="Klingl A."/>
            <person name="Woyke T."/>
            <person name="Ryan C.M."/>
            <person name="Banfield J.F."/>
        </authorList>
    </citation>
    <scope>NUCLEOTIDE SEQUENCE [LARGE SCALE GENOMIC DNA]</scope>
    <source>
        <strain evidence="1">CG11_big_fil_rev_8_21_14_0_20_35_14</strain>
    </source>
</reference>
<dbReference type="Proteomes" id="UP000229893">
    <property type="component" value="Unassembled WGS sequence"/>
</dbReference>
<protein>
    <submittedName>
        <fullName evidence="1">Uncharacterized protein</fullName>
    </submittedName>
</protein>
<sequence>MRCTGKGGTSFDSFVIEVIRELRAPIMIYPDDGLYINQSGSPVSLHVQPNRFIGSSSVSGIEVSINNGAWQSMSSSNGLDYKYGGIEKLSPGFYLWRARAL</sequence>
<evidence type="ECO:0000313" key="1">
    <source>
        <dbReference type="EMBL" id="PIR05113.1"/>
    </source>
</evidence>
<accession>A0A2H0N894</accession>
<organism evidence="1 2">
    <name type="scientific">Candidatus Liptonbacteria bacterium CG11_big_fil_rev_8_21_14_0_20_35_14</name>
    <dbReference type="NCBI Taxonomy" id="1974634"/>
    <lineage>
        <taxon>Bacteria</taxon>
        <taxon>Candidatus Liptoniibacteriota</taxon>
    </lineage>
</organism>
<proteinExistence type="predicted"/>
<dbReference type="AlphaFoldDB" id="A0A2H0N894"/>
<name>A0A2H0N894_9BACT</name>
<evidence type="ECO:0000313" key="2">
    <source>
        <dbReference type="Proteomes" id="UP000229893"/>
    </source>
</evidence>
<dbReference type="EMBL" id="PCWO01000012">
    <property type="protein sequence ID" value="PIR05113.1"/>
    <property type="molecule type" value="Genomic_DNA"/>
</dbReference>